<dbReference type="AlphaFoldDB" id="M8BMN8"/>
<evidence type="ECO:0000313" key="2">
    <source>
        <dbReference type="EnsemblPlants" id="EMT23199"/>
    </source>
</evidence>
<name>M8BMN8_AEGTA</name>
<sequence length="55" mass="6198">MDHHHHHHHHHHHMIPGQEPSAGDGAPQDNFFLGPAGVGIFGSEGFFGRFFLLFF</sequence>
<reference evidence="2" key="1">
    <citation type="submission" date="2015-06" db="UniProtKB">
        <authorList>
            <consortium name="EnsemblPlants"/>
        </authorList>
    </citation>
    <scope>IDENTIFICATION</scope>
</reference>
<feature type="region of interest" description="Disordered" evidence="1">
    <location>
        <begin position="1"/>
        <end position="28"/>
    </location>
</feature>
<protein>
    <submittedName>
        <fullName evidence="2">Uncharacterized protein</fullName>
    </submittedName>
</protein>
<feature type="compositionally biased region" description="Basic residues" evidence="1">
    <location>
        <begin position="1"/>
        <end position="14"/>
    </location>
</feature>
<evidence type="ECO:0000256" key="1">
    <source>
        <dbReference type="SAM" id="MobiDB-lite"/>
    </source>
</evidence>
<dbReference type="EnsemblPlants" id="EMT23199">
    <property type="protein sequence ID" value="EMT23199"/>
    <property type="gene ID" value="F775_43573"/>
</dbReference>
<proteinExistence type="predicted"/>
<organism evidence="2">
    <name type="scientific">Aegilops tauschii</name>
    <name type="common">Tausch's goatgrass</name>
    <name type="synonym">Aegilops squarrosa</name>
    <dbReference type="NCBI Taxonomy" id="37682"/>
    <lineage>
        <taxon>Eukaryota</taxon>
        <taxon>Viridiplantae</taxon>
        <taxon>Streptophyta</taxon>
        <taxon>Embryophyta</taxon>
        <taxon>Tracheophyta</taxon>
        <taxon>Spermatophyta</taxon>
        <taxon>Magnoliopsida</taxon>
        <taxon>Liliopsida</taxon>
        <taxon>Poales</taxon>
        <taxon>Poaceae</taxon>
        <taxon>BOP clade</taxon>
        <taxon>Pooideae</taxon>
        <taxon>Triticodae</taxon>
        <taxon>Triticeae</taxon>
        <taxon>Triticinae</taxon>
        <taxon>Aegilops</taxon>
    </lineage>
</organism>
<accession>M8BMN8</accession>